<evidence type="ECO:0000256" key="1">
    <source>
        <dbReference type="ARBA" id="ARBA00007129"/>
    </source>
</evidence>
<dbReference type="Proteomes" id="UP000467841">
    <property type="component" value="Unassembled WGS sequence"/>
</dbReference>
<dbReference type="EMBL" id="CACVBM020001573">
    <property type="protein sequence ID" value="CAA7054388.1"/>
    <property type="molecule type" value="Genomic_DNA"/>
</dbReference>
<name>A0A6D2KM72_9BRAS</name>
<keyword evidence="4" id="KW-1185">Reference proteome</keyword>
<dbReference type="AlphaFoldDB" id="A0A6D2KM72"/>
<feature type="domain" description="Tubby C-terminal" evidence="2">
    <location>
        <begin position="41"/>
        <end position="119"/>
    </location>
</feature>
<dbReference type="Pfam" id="PF01167">
    <property type="entry name" value="Tub"/>
    <property type="match status" value="1"/>
</dbReference>
<proteinExistence type="inferred from homology"/>
<dbReference type="PRINTS" id="PR01573">
    <property type="entry name" value="SUPERTUBBY"/>
</dbReference>
<comment type="similarity">
    <text evidence="1">Belongs to the TUB family.</text>
</comment>
<dbReference type="SUPFAM" id="SSF54518">
    <property type="entry name" value="Tubby C-terminal domain-like"/>
    <property type="match status" value="1"/>
</dbReference>
<organism evidence="3 4">
    <name type="scientific">Microthlaspi erraticum</name>
    <dbReference type="NCBI Taxonomy" id="1685480"/>
    <lineage>
        <taxon>Eukaryota</taxon>
        <taxon>Viridiplantae</taxon>
        <taxon>Streptophyta</taxon>
        <taxon>Embryophyta</taxon>
        <taxon>Tracheophyta</taxon>
        <taxon>Spermatophyta</taxon>
        <taxon>Magnoliopsida</taxon>
        <taxon>eudicotyledons</taxon>
        <taxon>Gunneridae</taxon>
        <taxon>Pentapetalae</taxon>
        <taxon>rosids</taxon>
        <taxon>malvids</taxon>
        <taxon>Brassicales</taxon>
        <taxon>Brassicaceae</taxon>
        <taxon>Coluteocarpeae</taxon>
        <taxon>Microthlaspi</taxon>
    </lineage>
</organism>
<reference evidence="3" key="1">
    <citation type="submission" date="2020-01" db="EMBL/GenBank/DDBJ databases">
        <authorList>
            <person name="Mishra B."/>
        </authorList>
    </citation>
    <scope>NUCLEOTIDE SEQUENCE [LARGE SCALE GENOMIC DNA]</scope>
</reference>
<protein>
    <recommendedName>
        <fullName evidence="2">Tubby C-terminal domain-containing protein</fullName>
    </recommendedName>
</protein>
<sequence>MRVTAVVDELRKLLSDKDANKCNGASRRIIRVFIPKYSVNFFHEQLCCWCLNFHGRITVASVKNFQVVAASCNGGGGGGTWLSSERQSKRIILQFGKVRICSRWIMDTLSHLSRLLSFA</sequence>
<dbReference type="InterPro" id="IPR025659">
    <property type="entry name" value="Tubby-like_C"/>
</dbReference>
<comment type="caution">
    <text evidence="3">The sequence shown here is derived from an EMBL/GenBank/DDBJ whole genome shotgun (WGS) entry which is preliminary data.</text>
</comment>
<dbReference type="PANTHER" id="PTHR16517:SF158">
    <property type="entry name" value="TUBBY-LIKE F-BOX PROTEIN 9"/>
    <property type="match status" value="1"/>
</dbReference>
<evidence type="ECO:0000313" key="4">
    <source>
        <dbReference type="Proteomes" id="UP000467841"/>
    </source>
</evidence>
<evidence type="ECO:0000313" key="3">
    <source>
        <dbReference type="EMBL" id="CAA7054388.1"/>
    </source>
</evidence>
<dbReference type="Gene3D" id="3.20.90.10">
    <property type="entry name" value="Tubby Protein, Chain A"/>
    <property type="match status" value="1"/>
</dbReference>
<gene>
    <name evidence="3" type="ORF">MERR_LOCUS41624</name>
</gene>
<accession>A0A6D2KM72</accession>
<dbReference type="OrthoDB" id="8775810at2759"/>
<dbReference type="InterPro" id="IPR000007">
    <property type="entry name" value="Tubby_C"/>
</dbReference>
<evidence type="ECO:0000259" key="2">
    <source>
        <dbReference type="Pfam" id="PF01167"/>
    </source>
</evidence>
<dbReference type="PANTHER" id="PTHR16517">
    <property type="entry name" value="TUBBY-RELATED"/>
    <property type="match status" value="1"/>
</dbReference>